<evidence type="ECO:0000259" key="1">
    <source>
        <dbReference type="Pfam" id="PF09995"/>
    </source>
</evidence>
<gene>
    <name evidence="2" type="ORF">BKA15_002935</name>
</gene>
<keyword evidence="3" id="KW-1185">Reference proteome</keyword>
<reference evidence="2 3" key="1">
    <citation type="submission" date="2020-07" db="EMBL/GenBank/DDBJ databases">
        <title>Sequencing the genomes of 1000 actinobacteria strains.</title>
        <authorList>
            <person name="Klenk H.-P."/>
        </authorList>
    </citation>
    <scope>NUCLEOTIDE SEQUENCE [LARGE SCALE GENOMIC DNA]</scope>
    <source>
        <strain evidence="2 3">DSM 22083</strain>
    </source>
</reference>
<name>A0A7Y9I7A1_9ACTN</name>
<comment type="caution">
    <text evidence="2">The sequence shown here is derived from an EMBL/GenBank/DDBJ whole genome shotgun (WGS) entry which is preliminary data.</text>
</comment>
<dbReference type="RefSeq" id="WP_312879036.1">
    <property type="nucleotide sequence ID" value="NZ_JACCBU010000001.1"/>
</dbReference>
<dbReference type="InterPro" id="IPR018713">
    <property type="entry name" value="MPAB/Lcp_cat_dom"/>
</dbReference>
<evidence type="ECO:0000313" key="3">
    <source>
        <dbReference type="Proteomes" id="UP000569914"/>
    </source>
</evidence>
<dbReference type="PANTHER" id="PTHR36151">
    <property type="entry name" value="BLR2777 PROTEIN"/>
    <property type="match status" value="1"/>
</dbReference>
<dbReference type="AlphaFoldDB" id="A0A7Y9I7A1"/>
<sequence>MQGIRTTLVQAVRQPVAGDRFEEQHARIWHAAGPRWFAEGDPIRTVHSDIAMLIGGIRALLLQSLHPVAMRGVTEHSDFRTDPLGRLQRTSHFITVTTFGTVPDAERAIAKVRGIHRRVRGAERDGPGGRAYRADDPDLLLWVHAAEIDSFLEAHRVFGACPLDEAGYDRYVDQTRLVAERLGVPDPPASRAALTAVIEGYRPELMRGPGSDDVVELLLRRPPIPGPSGVGYRALAAGAVSLLPRWARLQLGLPAIDRLPARAVAGRLTRILRWALAGDTAV</sequence>
<organism evidence="2 3">
    <name type="scientific">Microlunatus parietis</name>
    <dbReference type="NCBI Taxonomy" id="682979"/>
    <lineage>
        <taxon>Bacteria</taxon>
        <taxon>Bacillati</taxon>
        <taxon>Actinomycetota</taxon>
        <taxon>Actinomycetes</taxon>
        <taxon>Propionibacteriales</taxon>
        <taxon>Propionibacteriaceae</taxon>
        <taxon>Microlunatus</taxon>
    </lineage>
</organism>
<feature type="domain" description="ER-bound oxygenase mpaB/mpaB'/Rubber oxygenase catalytic" evidence="1">
    <location>
        <begin position="45"/>
        <end position="274"/>
    </location>
</feature>
<proteinExistence type="predicted"/>
<evidence type="ECO:0000313" key="2">
    <source>
        <dbReference type="EMBL" id="NYE71606.1"/>
    </source>
</evidence>
<dbReference type="EMBL" id="JACCBU010000001">
    <property type="protein sequence ID" value="NYE71606.1"/>
    <property type="molecule type" value="Genomic_DNA"/>
</dbReference>
<dbReference type="Pfam" id="PF09995">
    <property type="entry name" value="MPAB_Lcp_cat"/>
    <property type="match status" value="1"/>
</dbReference>
<protein>
    <submittedName>
        <fullName evidence="2">Uncharacterized protein (DUF2236 family)</fullName>
    </submittedName>
</protein>
<accession>A0A7Y9I7A1</accession>
<dbReference type="GO" id="GO:0016491">
    <property type="term" value="F:oxidoreductase activity"/>
    <property type="evidence" value="ECO:0007669"/>
    <property type="project" value="InterPro"/>
</dbReference>
<dbReference type="PANTHER" id="PTHR36151:SF3">
    <property type="entry name" value="ER-BOUND OXYGENASE MPAB_MPAB'_RUBBER OXYGENASE CATALYTIC DOMAIN-CONTAINING PROTEIN"/>
    <property type="match status" value="1"/>
</dbReference>
<dbReference type="Proteomes" id="UP000569914">
    <property type="component" value="Unassembled WGS sequence"/>
</dbReference>